<comment type="caution">
    <text evidence="1">The sequence shown here is derived from an EMBL/GenBank/DDBJ whole genome shotgun (WGS) entry which is preliminary data.</text>
</comment>
<accession>A0ABN1QTF0</accession>
<proteinExistence type="predicted"/>
<gene>
    <name evidence="1" type="ORF">GCM10009554_43890</name>
</gene>
<organism evidence="1 2">
    <name type="scientific">Kribbella koreensis</name>
    <dbReference type="NCBI Taxonomy" id="57909"/>
    <lineage>
        <taxon>Bacteria</taxon>
        <taxon>Bacillati</taxon>
        <taxon>Actinomycetota</taxon>
        <taxon>Actinomycetes</taxon>
        <taxon>Propionibacteriales</taxon>
        <taxon>Kribbellaceae</taxon>
        <taxon>Kribbella</taxon>
    </lineage>
</organism>
<sequence length="79" mass="8817">MLDPEDVAAGYIARFRRPPLAKIVRSREPAHPAIVSVETFTAAQLEKRKRRTGGVVEEPAADFDEADVRASRADQVWDL</sequence>
<evidence type="ECO:0000313" key="1">
    <source>
        <dbReference type="EMBL" id="GAA0947217.1"/>
    </source>
</evidence>
<name>A0ABN1QTF0_9ACTN</name>
<reference evidence="1 2" key="1">
    <citation type="journal article" date="2019" name="Int. J. Syst. Evol. Microbiol.">
        <title>The Global Catalogue of Microorganisms (GCM) 10K type strain sequencing project: providing services to taxonomists for standard genome sequencing and annotation.</title>
        <authorList>
            <consortium name="The Broad Institute Genomics Platform"/>
            <consortium name="The Broad Institute Genome Sequencing Center for Infectious Disease"/>
            <person name="Wu L."/>
            <person name="Ma J."/>
        </authorList>
    </citation>
    <scope>NUCLEOTIDE SEQUENCE [LARGE SCALE GENOMIC DNA]</scope>
    <source>
        <strain evidence="1 2">JCM 10977</strain>
    </source>
</reference>
<evidence type="ECO:0000313" key="2">
    <source>
        <dbReference type="Proteomes" id="UP001500542"/>
    </source>
</evidence>
<protein>
    <submittedName>
        <fullName evidence="1">Uncharacterized protein</fullName>
    </submittedName>
</protein>
<keyword evidence="2" id="KW-1185">Reference proteome</keyword>
<dbReference type="EMBL" id="BAAAHK010000009">
    <property type="protein sequence ID" value="GAA0947217.1"/>
    <property type="molecule type" value="Genomic_DNA"/>
</dbReference>
<dbReference type="Proteomes" id="UP001500542">
    <property type="component" value="Unassembled WGS sequence"/>
</dbReference>